<evidence type="ECO:0000313" key="3">
    <source>
        <dbReference type="EMBL" id="OAA76911.1"/>
    </source>
</evidence>
<keyword evidence="2" id="KW-0732">Signal</keyword>
<dbReference type="EMBL" id="AZHF01000004">
    <property type="protein sequence ID" value="OAA76911.1"/>
    <property type="molecule type" value="Genomic_DNA"/>
</dbReference>
<organism evidence="3 4">
    <name type="scientific">Akanthomyces lecanii RCEF 1005</name>
    <dbReference type="NCBI Taxonomy" id="1081108"/>
    <lineage>
        <taxon>Eukaryota</taxon>
        <taxon>Fungi</taxon>
        <taxon>Dikarya</taxon>
        <taxon>Ascomycota</taxon>
        <taxon>Pezizomycotina</taxon>
        <taxon>Sordariomycetes</taxon>
        <taxon>Hypocreomycetidae</taxon>
        <taxon>Hypocreales</taxon>
        <taxon>Cordycipitaceae</taxon>
        <taxon>Akanthomyces</taxon>
        <taxon>Cordyceps confragosa</taxon>
    </lineage>
</organism>
<accession>A0A168GTU8</accession>
<reference evidence="3 4" key="1">
    <citation type="journal article" date="2016" name="Genome Biol. Evol.">
        <title>Divergent and convergent evolution of fungal pathogenicity.</title>
        <authorList>
            <person name="Shang Y."/>
            <person name="Xiao G."/>
            <person name="Zheng P."/>
            <person name="Cen K."/>
            <person name="Zhan S."/>
            <person name="Wang C."/>
        </authorList>
    </citation>
    <scope>NUCLEOTIDE SEQUENCE [LARGE SCALE GENOMIC DNA]</scope>
    <source>
        <strain evidence="3 4">RCEF 1005</strain>
    </source>
</reference>
<evidence type="ECO:0000313" key="4">
    <source>
        <dbReference type="Proteomes" id="UP000076881"/>
    </source>
</evidence>
<evidence type="ECO:0000256" key="2">
    <source>
        <dbReference type="SAM" id="SignalP"/>
    </source>
</evidence>
<feature type="chain" id="PRO_5007897338" evidence="2">
    <location>
        <begin position="20"/>
        <end position="285"/>
    </location>
</feature>
<keyword evidence="4" id="KW-1185">Reference proteome</keyword>
<feature type="signal peptide" evidence="2">
    <location>
        <begin position="1"/>
        <end position="19"/>
    </location>
</feature>
<gene>
    <name evidence="3" type="ORF">LEL_06595</name>
</gene>
<feature type="region of interest" description="Disordered" evidence="1">
    <location>
        <begin position="180"/>
        <end position="213"/>
    </location>
</feature>
<sequence>MKFCGATIIAACLAGTAIAMPTMAGPMFNNKQMELIEMINNNRVNIPMDQKTAEMLDGLMDIVRWQQAGMPALGAPAGDVAAANPTSAMSAVASAVPTGASGLLGGVESALSGVLGGLGGAASAAPTGSMTAMKRQQSATTSSAAAELTGAGMNMDDMGDMDAMAAEMEGMADDKAPKKLAARAPPAAGAATSAAMSATPATPTGAGPAPATTSAAGGADCIFKIIPLIGPLLCGGGDAAKGATGAVGGATKGATGAAGDAAKGATGAAGMAKRFSGVVGQEIGI</sequence>
<comment type="caution">
    <text evidence="3">The sequence shown here is derived from an EMBL/GenBank/DDBJ whole genome shotgun (WGS) entry which is preliminary data.</text>
</comment>
<protein>
    <submittedName>
        <fullName evidence="3">Uncharacterized protein</fullName>
    </submittedName>
</protein>
<dbReference type="AlphaFoldDB" id="A0A168GTU8"/>
<evidence type="ECO:0000256" key="1">
    <source>
        <dbReference type="SAM" id="MobiDB-lite"/>
    </source>
</evidence>
<feature type="compositionally biased region" description="Low complexity" evidence="1">
    <location>
        <begin position="182"/>
        <end position="213"/>
    </location>
</feature>
<feature type="region of interest" description="Disordered" evidence="1">
    <location>
        <begin position="125"/>
        <end position="144"/>
    </location>
</feature>
<dbReference type="OrthoDB" id="5153805at2759"/>
<dbReference type="Proteomes" id="UP000076881">
    <property type="component" value="Unassembled WGS sequence"/>
</dbReference>
<name>A0A168GTU8_CORDF</name>
<proteinExistence type="predicted"/>
<feature type="compositionally biased region" description="Polar residues" evidence="1">
    <location>
        <begin position="126"/>
        <end position="137"/>
    </location>
</feature>